<proteinExistence type="predicted"/>
<accession>A0ACB8U9I2</accession>
<sequence length="184" mass="20389">MEDKDIIGAVCLARAANRTSWLPAALYACNCYISTTDILNGVSLGPETIRLEVADQIACLNAWGGISKIQGRTQRIFVLGGVKGLSTQCTTHKSCTAACGCLVLLAIDDYMFHDKNPFGPWDTWMKELVFDKGKLCSHCRDHLDLELKKHLRKEWKSLGDIFGVADWSPQTKDSAEVAPEDENR</sequence>
<dbReference type="Proteomes" id="UP001055072">
    <property type="component" value="Unassembled WGS sequence"/>
</dbReference>
<evidence type="ECO:0000313" key="1">
    <source>
        <dbReference type="EMBL" id="KAI0090978.1"/>
    </source>
</evidence>
<dbReference type="EMBL" id="MU274906">
    <property type="protein sequence ID" value="KAI0090978.1"/>
    <property type="molecule type" value="Genomic_DNA"/>
</dbReference>
<name>A0ACB8U9I2_9APHY</name>
<organism evidence="1 2">
    <name type="scientific">Irpex rosettiformis</name>
    <dbReference type="NCBI Taxonomy" id="378272"/>
    <lineage>
        <taxon>Eukaryota</taxon>
        <taxon>Fungi</taxon>
        <taxon>Dikarya</taxon>
        <taxon>Basidiomycota</taxon>
        <taxon>Agaricomycotina</taxon>
        <taxon>Agaricomycetes</taxon>
        <taxon>Polyporales</taxon>
        <taxon>Irpicaceae</taxon>
        <taxon>Irpex</taxon>
    </lineage>
</organism>
<evidence type="ECO:0000313" key="2">
    <source>
        <dbReference type="Proteomes" id="UP001055072"/>
    </source>
</evidence>
<reference evidence="1" key="1">
    <citation type="journal article" date="2021" name="Environ. Microbiol.">
        <title>Gene family expansions and transcriptome signatures uncover fungal adaptations to wood decay.</title>
        <authorList>
            <person name="Hage H."/>
            <person name="Miyauchi S."/>
            <person name="Viragh M."/>
            <person name="Drula E."/>
            <person name="Min B."/>
            <person name="Chaduli D."/>
            <person name="Navarro D."/>
            <person name="Favel A."/>
            <person name="Norest M."/>
            <person name="Lesage-Meessen L."/>
            <person name="Balint B."/>
            <person name="Merenyi Z."/>
            <person name="de Eugenio L."/>
            <person name="Morin E."/>
            <person name="Martinez A.T."/>
            <person name="Baldrian P."/>
            <person name="Stursova M."/>
            <person name="Martinez M.J."/>
            <person name="Novotny C."/>
            <person name="Magnuson J.K."/>
            <person name="Spatafora J.W."/>
            <person name="Maurice S."/>
            <person name="Pangilinan J."/>
            <person name="Andreopoulos W."/>
            <person name="LaButti K."/>
            <person name="Hundley H."/>
            <person name="Na H."/>
            <person name="Kuo A."/>
            <person name="Barry K."/>
            <person name="Lipzen A."/>
            <person name="Henrissat B."/>
            <person name="Riley R."/>
            <person name="Ahrendt S."/>
            <person name="Nagy L.G."/>
            <person name="Grigoriev I.V."/>
            <person name="Martin F."/>
            <person name="Rosso M.N."/>
        </authorList>
    </citation>
    <scope>NUCLEOTIDE SEQUENCE</scope>
    <source>
        <strain evidence="1">CBS 384.51</strain>
    </source>
</reference>
<keyword evidence="2" id="KW-1185">Reference proteome</keyword>
<gene>
    <name evidence="1" type="ORF">BDY19DRAFT_668012</name>
</gene>
<protein>
    <submittedName>
        <fullName evidence="1">Uncharacterized protein</fullName>
    </submittedName>
</protein>
<comment type="caution">
    <text evidence="1">The sequence shown here is derived from an EMBL/GenBank/DDBJ whole genome shotgun (WGS) entry which is preliminary data.</text>
</comment>